<dbReference type="AlphaFoldDB" id="A0A7L5EMW9"/>
<accession>A0A7L5EMW9</accession>
<sequence length="77" mass="8909">MRTLANITIAEFRTVLERLGLSKTRTKGGHEAWIKEGMTRPVIIQTHVNPIPEFIIRNNLRNIGISKQEFLDILERL</sequence>
<dbReference type="Proteomes" id="UP000501982">
    <property type="component" value="Chromosome"/>
</dbReference>
<organism evidence="1 2">
    <name type="scientific">Parabacteroides distasonis</name>
    <dbReference type="NCBI Taxonomy" id="823"/>
    <lineage>
        <taxon>Bacteria</taxon>
        <taxon>Pseudomonadati</taxon>
        <taxon>Bacteroidota</taxon>
        <taxon>Bacteroidia</taxon>
        <taxon>Bacteroidales</taxon>
        <taxon>Tannerellaceae</taxon>
        <taxon>Parabacteroides</taxon>
    </lineage>
</organism>
<protein>
    <submittedName>
        <fullName evidence="1">Type II toxin-antitoxin system HicA family toxin</fullName>
    </submittedName>
</protein>
<evidence type="ECO:0000313" key="2">
    <source>
        <dbReference type="Proteomes" id="UP000501982"/>
    </source>
</evidence>
<proteinExistence type="predicted"/>
<reference evidence="1 2" key="1">
    <citation type="submission" date="2020-04" db="EMBL/GenBank/DDBJ databases">
        <title>Complete Genomes and Methylome analysis of CBBP consortium that reverse antibiotic-induced susceptibility to vancomycin-resistant Enterococcus faecium infection.</title>
        <authorList>
            <person name="Fomenkov A."/>
            <person name="Zhang Z."/>
            <person name="Pamer E."/>
            <person name="Roberts R.J."/>
        </authorList>
    </citation>
    <scope>NUCLEOTIDE SEQUENCE [LARGE SCALE GENOMIC DNA]</scope>
    <source>
        <strain evidence="2">CBBP</strain>
    </source>
</reference>
<dbReference type="EMBL" id="CP051672">
    <property type="protein sequence ID" value="QJE30719.1"/>
    <property type="molecule type" value="Genomic_DNA"/>
</dbReference>
<gene>
    <name evidence="1" type="ORF">HHO38_21670</name>
</gene>
<dbReference type="InterPro" id="IPR038570">
    <property type="entry name" value="HicA_sf"/>
</dbReference>
<name>A0A7L5EMW9_PARDI</name>
<evidence type="ECO:0000313" key="1">
    <source>
        <dbReference type="EMBL" id="QJE30719.1"/>
    </source>
</evidence>
<dbReference type="Gene3D" id="3.30.920.30">
    <property type="entry name" value="Hypothetical protein"/>
    <property type="match status" value="1"/>
</dbReference>
<dbReference type="SUPFAM" id="SSF54786">
    <property type="entry name" value="YcfA/nrd intein domain"/>
    <property type="match status" value="1"/>
</dbReference>
<dbReference type="RefSeq" id="WP_170106427.1">
    <property type="nucleotide sequence ID" value="NZ_CP051672.1"/>
</dbReference>